<dbReference type="Proteomes" id="UP000192840">
    <property type="component" value="Unassembled WGS sequence"/>
</dbReference>
<proteinExistence type="predicted"/>
<gene>
    <name evidence="3" type="ORF">SAMN05660733_05526</name>
</gene>
<sequence>MKMAKRIAIATVLWIVALYLAQAAPRFFGGEVGSGGETKGYAEDISCSRNWWAFGVLWSCDATIVANDGKRYRYHDGSSALTPADVGQRVPMTNHRVRTSGSSAPSVEWGVTELREPIKALVALSIVGIPGVAFIITVRMFRKRKSDDAEETGPASAQPEGTNR</sequence>
<dbReference type="InterPro" id="IPR045927">
    <property type="entry name" value="DUF6346"/>
</dbReference>
<evidence type="ECO:0000256" key="2">
    <source>
        <dbReference type="SAM" id="SignalP"/>
    </source>
</evidence>
<dbReference type="Pfam" id="PF19873">
    <property type="entry name" value="DUF6346"/>
    <property type="match status" value="1"/>
</dbReference>
<feature type="chain" id="PRO_5012777452" description="DUF3592 domain-containing protein" evidence="2">
    <location>
        <begin position="24"/>
        <end position="164"/>
    </location>
</feature>
<name>A0A1W2FBW2_9PSEU</name>
<accession>A0A1W2FBW2</accession>
<keyword evidence="1" id="KW-1133">Transmembrane helix</keyword>
<dbReference type="STRING" id="40571.SAMN05660733_05526"/>
<evidence type="ECO:0000313" key="4">
    <source>
        <dbReference type="Proteomes" id="UP000192840"/>
    </source>
</evidence>
<organism evidence="3 4">
    <name type="scientific">Lentzea albidocapillata</name>
    <dbReference type="NCBI Taxonomy" id="40571"/>
    <lineage>
        <taxon>Bacteria</taxon>
        <taxon>Bacillati</taxon>
        <taxon>Actinomycetota</taxon>
        <taxon>Actinomycetes</taxon>
        <taxon>Pseudonocardiales</taxon>
        <taxon>Pseudonocardiaceae</taxon>
        <taxon>Lentzea</taxon>
    </lineage>
</organism>
<dbReference type="EMBL" id="FWYC01000013">
    <property type="protein sequence ID" value="SMD19407.1"/>
    <property type="molecule type" value="Genomic_DNA"/>
</dbReference>
<feature type="signal peptide" evidence="2">
    <location>
        <begin position="1"/>
        <end position="23"/>
    </location>
</feature>
<feature type="transmembrane region" description="Helical" evidence="1">
    <location>
        <begin position="118"/>
        <end position="138"/>
    </location>
</feature>
<evidence type="ECO:0000313" key="3">
    <source>
        <dbReference type="EMBL" id="SMD19407.1"/>
    </source>
</evidence>
<protein>
    <recommendedName>
        <fullName evidence="5">DUF3592 domain-containing protein</fullName>
    </recommendedName>
</protein>
<keyword evidence="4" id="KW-1185">Reference proteome</keyword>
<reference evidence="4" key="1">
    <citation type="submission" date="2017-04" db="EMBL/GenBank/DDBJ databases">
        <authorList>
            <person name="Varghese N."/>
            <person name="Submissions S."/>
        </authorList>
    </citation>
    <scope>NUCLEOTIDE SEQUENCE [LARGE SCALE GENOMIC DNA]</scope>
    <source>
        <strain evidence="4">DSM 44073</strain>
    </source>
</reference>
<dbReference type="AlphaFoldDB" id="A0A1W2FBW2"/>
<dbReference type="RefSeq" id="WP_144065550.1">
    <property type="nucleotide sequence ID" value="NZ_FWYC01000013.1"/>
</dbReference>
<keyword evidence="2" id="KW-0732">Signal</keyword>
<keyword evidence="1" id="KW-0812">Transmembrane</keyword>
<evidence type="ECO:0008006" key="5">
    <source>
        <dbReference type="Google" id="ProtNLM"/>
    </source>
</evidence>
<evidence type="ECO:0000256" key="1">
    <source>
        <dbReference type="SAM" id="Phobius"/>
    </source>
</evidence>
<keyword evidence="1" id="KW-0472">Membrane</keyword>
<dbReference type="OrthoDB" id="3684526at2"/>